<dbReference type="GO" id="GO:0002100">
    <property type="term" value="P:tRNA wobble adenosine to inosine editing"/>
    <property type="evidence" value="ECO:0007669"/>
    <property type="project" value="TreeGrafter"/>
</dbReference>
<feature type="domain" description="CMP/dCMP-type deaminase" evidence="4">
    <location>
        <begin position="36"/>
        <end position="152"/>
    </location>
</feature>
<evidence type="ECO:0000256" key="3">
    <source>
        <dbReference type="ARBA" id="ARBA00022833"/>
    </source>
</evidence>
<keyword evidence="1" id="KW-0479">Metal-binding</keyword>
<dbReference type="CDD" id="cd01285">
    <property type="entry name" value="nucleoside_deaminase"/>
    <property type="match status" value="1"/>
</dbReference>
<evidence type="ECO:0000313" key="6">
    <source>
        <dbReference type="WBParaSite" id="Pan_g19027.t1"/>
    </source>
</evidence>
<dbReference type="GO" id="GO:0005737">
    <property type="term" value="C:cytoplasm"/>
    <property type="evidence" value="ECO:0007669"/>
    <property type="project" value="TreeGrafter"/>
</dbReference>
<keyword evidence="3" id="KW-0862">Zinc</keyword>
<dbReference type="PANTHER" id="PTHR11079">
    <property type="entry name" value="CYTOSINE DEAMINASE FAMILY MEMBER"/>
    <property type="match status" value="1"/>
</dbReference>
<reference evidence="6" key="2">
    <citation type="submission" date="2020-10" db="UniProtKB">
        <authorList>
            <consortium name="WormBaseParasite"/>
        </authorList>
    </citation>
    <scope>IDENTIFICATION</scope>
</reference>
<dbReference type="InterPro" id="IPR016193">
    <property type="entry name" value="Cytidine_deaminase-like"/>
</dbReference>
<dbReference type="Pfam" id="PF00383">
    <property type="entry name" value="dCMP_cyt_deam_1"/>
    <property type="match status" value="1"/>
</dbReference>
<protein>
    <submittedName>
        <fullName evidence="6">CMP/dCMP-type deaminase domain-containing protein</fullName>
    </submittedName>
</protein>
<dbReference type="SUPFAM" id="SSF53927">
    <property type="entry name" value="Cytidine deaminase-like"/>
    <property type="match status" value="1"/>
</dbReference>
<dbReference type="PROSITE" id="PS00903">
    <property type="entry name" value="CYT_DCMP_DEAMINASES_1"/>
    <property type="match status" value="1"/>
</dbReference>
<keyword evidence="5" id="KW-1185">Reference proteome</keyword>
<proteinExistence type="predicted"/>
<dbReference type="GO" id="GO:0008270">
    <property type="term" value="F:zinc ion binding"/>
    <property type="evidence" value="ECO:0007669"/>
    <property type="project" value="InterPro"/>
</dbReference>
<accession>A0A7E4VD50</accession>
<dbReference type="InterPro" id="IPR002125">
    <property type="entry name" value="CMP_dCMP_dom"/>
</dbReference>
<reference evidence="5" key="1">
    <citation type="journal article" date="2013" name="Genetics">
        <title>The draft genome and transcriptome of Panagrellus redivivus are shaped by the harsh demands of a free-living lifestyle.</title>
        <authorList>
            <person name="Srinivasan J."/>
            <person name="Dillman A.R."/>
            <person name="Macchietto M.G."/>
            <person name="Heikkinen L."/>
            <person name="Lakso M."/>
            <person name="Fracchia K.M."/>
            <person name="Antoshechkin I."/>
            <person name="Mortazavi A."/>
            <person name="Wong G."/>
            <person name="Sternberg P.W."/>
        </authorList>
    </citation>
    <scope>NUCLEOTIDE SEQUENCE [LARGE SCALE GENOMIC DNA]</scope>
    <source>
        <strain evidence="5">MT8872</strain>
    </source>
</reference>
<name>A0A7E4VD50_PANRE</name>
<organism evidence="5 6">
    <name type="scientific">Panagrellus redivivus</name>
    <name type="common">Microworm</name>
    <dbReference type="NCBI Taxonomy" id="6233"/>
    <lineage>
        <taxon>Eukaryota</taxon>
        <taxon>Metazoa</taxon>
        <taxon>Ecdysozoa</taxon>
        <taxon>Nematoda</taxon>
        <taxon>Chromadorea</taxon>
        <taxon>Rhabditida</taxon>
        <taxon>Tylenchina</taxon>
        <taxon>Panagrolaimomorpha</taxon>
        <taxon>Panagrolaimoidea</taxon>
        <taxon>Panagrolaimidae</taxon>
        <taxon>Panagrellus</taxon>
    </lineage>
</organism>
<evidence type="ECO:0000256" key="2">
    <source>
        <dbReference type="ARBA" id="ARBA00022801"/>
    </source>
</evidence>
<dbReference type="GO" id="GO:0005634">
    <property type="term" value="C:nucleus"/>
    <property type="evidence" value="ECO:0007669"/>
    <property type="project" value="TreeGrafter"/>
</dbReference>
<dbReference type="WBParaSite" id="Pan_g19027.t1">
    <property type="protein sequence ID" value="Pan_g19027.t1"/>
    <property type="gene ID" value="Pan_g19027"/>
</dbReference>
<dbReference type="InterPro" id="IPR016192">
    <property type="entry name" value="APOBEC/CMP_deaminase_Zn-bd"/>
</dbReference>
<dbReference type="Gene3D" id="3.40.140.10">
    <property type="entry name" value="Cytidine Deaminase, domain 2"/>
    <property type="match status" value="1"/>
</dbReference>
<dbReference type="Proteomes" id="UP000492821">
    <property type="component" value="Unassembled WGS sequence"/>
</dbReference>
<evidence type="ECO:0000313" key="5">
    <source>
        <dbReference type="Proteomes" id="UP000492821"/>
    </source>
</evidence>
<evidence type="ECO:0000256" key="1">
    <source>
        <dbReference type="ARBA" id="ARBA00022723"/>
    </source>
</evidence>
<evidence type="ECO:0000259" key="4">
    <source>
        <dbReference type="PROSITE" id="PS51747"/>
    </source>
</evidence>
<dbReference type="AlphaFoldDB" id="A0A7E4VD50"/>
<dbReference type="GO" id="GO:0052717">
    <property type="term" value="F:tRNA-specific adenosine-34 deaminase activity"/>
    <property type="evidence" value="ECO:0007669"/>
    <property type="project" value="TreeGrafter"/>
</dbReference>
<keyword evidence="2" id="KW-0378">Hydrolase</keyword>
<sequence>MSEPSSSNSETSDEIIVISRRAAPGEVDEAYETAVKNLDKFMSAAFVQAEEALDHSEVPVGCVFVHDGDIIGSGRNNVNESRDPTLHAEIVAITEIMNHCQTHDLDPAKIFAESTLYVNLEPCMMCASALQQLKIPRIFFGAVNDRFGGIFSVGNVFDYESDPPKMDIVRGFMGGKAVELLQRFYQNSNMRAPPEKRVVKVQNRETK</sequence>
<dbReference type="PANTHER" id="PTHR11079:SF149">
    <property type="entry name" value="TRNA-SPECIFIC ADENOSINE DEAMINASE 2"/>
    <property type="match status" value="1"/>
</dbReference>
<dbReference type="PROSITE" id="PS51747">
    <property type="entry name" value="CYT_DCMP_DEAMINASES_2"/>
    <property type="match status" value="1"/>
</dbReference>